<feature type="transmembrane region" description="Helical" evidence="6">
    <location>
        <begin position="170"/>
        <end position="190"/>
    </location>
</feature>
<dbReference type="KEGG" id="bfu:BCIN_06g04870"/>
<evidence type="ECO:0000313" key="9">
    <source>
        <dbReference type="Proteomes" id="UP000001798"/>
    </source>
</evidence>
<evidence type="ECO:0000256" key="5">
    <source>
        <dbReference type="SAM" id="MobiDB-lite"/>
    </source>
</evidence>
<accession>A0A384JKP5</accession>
<dbReference type="InterPro" id="IPR000832">
    <property type="entry name" value="GPCR_2_secretin-like"/>
</dbReference>
<dbReference type="GO" id="GO:0005886">
    <property type="term" value="C:plasma membrane"/>
    <property type="evidence" value="ECO:0007669"/>
    <property type="project" value="TreeGrafter"/>
</dbReference>
<dbReference type="GO" id="GO:0007189">
    <property type="term" value="P:adenylate cyclase-activating G protein-coupled receptor signaling pathway"/>
    <property type="evidence" value="ECO:0007669"/>
    <property type="project" value="TreeGrafter"/>
</dbReference>
<organism evidence="8 9">
    <name type="scientific">Botryotinia fuckeliana (strain B05.10)</name>
    <name type="common">Noble rot fungus</name>
    <name type="synonym">Botrytis cinerea</name>
    <dbReference type="NCBI Taxonomy" id="332648"/>
    <lineage>
        <taxon>Eukaryota</taxon>
        <taxon>Fungi</taxon>
        <taxon>Dikarya</taxon>
        <taxon>Ascomycota</taxon>
        <taxon>Pezizomycotina</taxon>
        <taxon>Leotiomycetes</taxon>
        <taxon>Helotiales</taxon>
        <taxon>Sclerotiniaceae</taxon>
        <taxon>Botrytis</taxon>
    </lineage>
</organism>
<feature type="compositionally biased region" description="Polar residues" evidence="5">
    <location>
        <begin position="434"/>
        <end position="446"/>
    </location>
</feature>
<dbReference type="OrthoDB" id="18453at2759"/>
<dbReference type="SUPFAM" id="SSF81321">
    <property type="entry name" value="Family A G protein-coupled receptor-like"/>
    <property type="match status" value="1"/>
</dbReference>
<dbReference type="GO" id="GO:0007166">
    <property type="term" value="P:cell surface receptor signaling pathway"/>
    <property type="evidence" value="ECO:0007669"/>
    <property type="project" value="InterPro"/>
</dbReference>
<keyword evidence="4 6" id="KW-0472">Membrane</keyword>
<dbReference type="PANTHER" id="PTHR23112">
    <property type="entry name" value="G PROTEIN-COUPLED RECEPTOR 157-RELATED"/>
    <property type="match status" value="1"/>
</dbReference>
<dbReference type="Proteomes" id="UP000001798">
    <property type="component" value="Chromosome 6"/>
</dbReference>
<dbReference type="EMBL" id="CP009810">
    <property type="protein sequence ID" value="ATZ51041.1"/>
    <property type="molecule type" value="Genomic_DNA"/>
</dbReference>
<feature type="transmembrane region" description="Helical" evidence="6">
    <location>
        <begin position="20"/>
        <end position="37"/>
    </location>
</feature>
<evidence type="ECO:0000256" key="6">
    <source>
        <dbReference type="SAM" id="Phobius"/>
    </source>
</evidence>
<dbReference type="PROSITE" id="PS50261">
    <property type="entry name" value="G_PROTEIN_RECEP_F2_4"/>
    <property type="match status" value="1"/>
</dbReference>
<gene>
    <name evidence="8" type="primary">Bcgpr3</name>
    <name evidence="8" type="ORF">BCIN_06g04870</name>
</gene>
<dbReference type="Gene3D" id="1.20.1070.10">
    <property type="entry name" value="Rhodopsin 7-helix transmembrane proteins"/>
    <property type="match status" value="1"/>
</dbReference>
<dbReference type="PHI-base" id="PHI:9600"/>
<evidence type="ECO:0000256" key="3">
    <source>
        <dbReference type="ARBA" id="ARBA00022989"/>
    </source>
</evidence>
<proteinExistence type="predicted"/>
<evidence type="ECO:0000259" key="7">
    <source>
        <dbReference type="PROSITE" id="PS50261"/>
    </source>
</evidence>
<dbReference type="GeneID" id="5439819"/>
<dbReference type="AlphaFoldDB" id="A0A384JKP5"/>
<keyword evidence="9" id="KW-1185">Reference proteome</keyword>
<reference evidence="8 9" key="1">
    <citation type="journal article" date="2011" name="PLoS Genet.">
        <title>Genomic analysis of the necrotrophic fungal pathogens Sclerotinia sclerotiorum and Botrytis cinerea.</title>
        <authorList>
            <person name="Amselem J."/>
            <person name="Cuomo C.A."/>
            <person name="van Kan J.A."/>
            <person name="Viaud M."/>
            <person name="Benito E.P."/>
            <person name="Couloux A."/>
            <person name="Coutinho P.M."/>
            <person name="de Vries R.P."/>
            <person name="Dyer P.S."/>
            <person name="Fillinger S."/>
            <person name="Fournier E."/>
            <person name="Gout L."/>
            <person name="Hahn M."/>
            <person name="Kohn L."/>
            <person name="Lapalu N."/>
            <person name="Plummer K.M."/>
            <person name="Pradier J.M."/>
            <person name="Quevillon E."/>
            <person name="Sharon A."/>
            <person name="Simon A."/>
            <person name="ten Have A."/>
            <person name="Tudzynski B."/>
            <person name="Tudzynski P."/>
            <person name="Wincker P."/>
            <person name="Andrew M."/>
            <person name="Anthouard V."/>
            <person name="Beever R.E."/>
            <person name="Beffa R."/>
            <person name="Benoit I."/>
            <person name="Bouzid O."/>
            <person name="Brault B."/>
            <person name="Chen Z."/>
            <person name="Choquer M."/>
            <person name="Collemare J."/>
            <person name="Cotton P."/>
            <person name="Danchin E.G."/>
            <person name="Da Silva C."/>
            <person name="Gautier A."/>
            <person name="Giraud C."/>
            <person name="Giraud T."/>
            <person name="Gonzalez C."/>
            <person name="Grossetete S."/>
            <person name="Guldener U."/>
            <person name="Henrissat B."/>
            <person name="Howlett B.J."/>
            <person name="Kodira C."/>
            <person name="Kretschmer M."/>
            <person name="Lappartient A."/>
            <person name="Leroch M."/>
            <person name="Levis C."/>
            <person name="Mauceli E."/>
            <person name="Neuveglise C."/>
            <person name="Oeser B."/>
            <person name="Pearson M."/>
            <person name="Poulain J."/>
            <person name="Poussereau N."/>
            <person name="Quesneville H."/>
            <person name="Rascle C."/>
            <person name="Schumacher J."/>
            <person name="Segurens B."/>
            <person name="Sexton A."/>
            <person name="Silva E."/>
            <person name="Sirven C."/>
            <person name="Soanes D.M."/>
            <person name="Talbot N.J."/>
            <person name="Templeton M."/>
            <person name="Yandava C."/>
            <person name="Yarden O."/>
            <person name="Zeng Q."/>
            <person name="Rollins J.A."/>
            <person name="Lebrun M.H."/>
            <person name="Dickman M."/>
        </authorList>
    </citation>
    <scope>NUCLEOTIDE SEQUENCE [LARGE SCALE GENOMIC DNA]</scope>
    <source>
        <strain evidence="8 9">B05.10</strain>
    </source>
</reference>
<protein>
    <submittedName>
        <fullName evidence="8">Bcgpr3</fullName>
    </submittedName>
</protein>
<evidence type="ECO:0000256" key="1">
    <source>
        <dbReference type="ARBA" id="ARBA00004141"/>
    </source>
</evidence>
<name>A0A384JKP5_BOTFB</name>
<evidence type="ECO:0000256" key="4">
    <source>
        <dbReference type="ARBA" id="ARBA00023136"/>
    </source>
</evidence>
<evidence type="ECO:0000256" key="2">
    <source>
        <dbReference type="ARBA" id="ARBA00022692"/>
    </source>
</evidence>
<dbReference type="VEuPathDB" id="FungiDB:Bcin06g04870"/>
<keyword evidence="2 6" id="KW-0812">Transmembrane</keyword>
<feature type="transmembrane region" description="Helical" evidence="6">
    <location>
        <begin position="49"/>
        <end position="72"/>
    </location>
</feature>
<dbReference type="RefSeq" id="XP_024549350.1">
    <property type="nucleotide sequence ID" value="XM_024693564.1"/>
</dbReference>
<reference evidence="8 9" key="3">
    <citation type="journal article" date="2017" name="Mol. Plant Pathol.">
        <title>A gapless genome sequence of the fungus Botrytis cinerea.</title>
        <authorList>
            <person name="Van Kan J.A."/>
            <person name="Stassen J.H."/>
            <person name="Mosbach A."/>
            <person name="Van Der Lee T.A."/>
            <person name="Faino L."/>
            <person name="Farmer A.D."/>
            <person name="Papasotiriou D.G."/>
            <person name="Zhou S."/>
            <person name="Seidl M.F."/>
            <person name="Cottam E."/>
            <person name="Edel D."/>
            <person name="Hahn M."/>
            <person name="Schwartz D.C."/>
            <person name="Dietrich R.A."/>
            <person name="Widdison S."/>
            <person name="Scalliet G."/>
        </authorList>
    </citation>
    <scope>NUCLEOTIDE SEQUENCE [LARGE SCALE GENOMIC DNA]</scope>
    <source>
        <strain evidence="8 9">B05.10</strain>
    </source>
</reference>
<sequence length="454" mass="50969">MGQLSQREIDILIIIERTTASISVMGTLALFGTFIFFKSFRTLSNTIIFYASFANLFANVAALIGGSALSQVNSPLCQFQGFLLEMFMQSDPWWSLAMATNVYLVFFYRFDAAQLKKLYPYYALICYGLPFIPAMVCLFVKNDKKGKIYGNATLWCWIDGPWAPLRIYSYYAPIWITILAALCIYVRVGIEIFRARNQLKEISHRTDPSLHTDAGGKSPLPLQGSITNASEATNKDYESEHEQPIFTGTRTTEIEVTHGSWENGTALSTNPTPRYPRASDVNHLSTPVKEPDSNYRVTISAVPNTHTSNGRGGARRNASSLDKIKWAYTKVAMLFCISILITWVPASVNRVYGLRFPDRPSFILNIGSAIVLPLQGFWNTVIYFTTSLGICRSVWADLRGPSKQHRKTEGFRMMDRPMTGIHRGATKETESMVELSTSRSQTNRSLRSAEVDSI</sequence>
<feature type="domain" description="G-protein coupled receptors family 2 profile 2" evidence="7">
    <location>
        <begin position="12"/>
        <end position="197"/>
    </location>
</feature>
<feature type="transmembrane region" description="Helical" evidence="6">
    <location>
        <begin position="326"/>
        <end position="346"/>
    </location>
</feature>
<feature type="transmembrane region" description="Helical" evidence="6">
    <location>
        <begin position="122"/>
        <end position="141"/>
    </location>
</feature>
<dbReference type="PANTHER" id="PTHR23112:SF0">
    <property type="entry name" value="TRANSMEMBRANE PROTEIN 116"/>
    <property type="match status" value="1"/>
</dbReference>
<evidence type="ECO:0000313" key="8">
    <source>
        <dbReference type="EMBL" id="ATZ51041.1"/>
    </source>
</evidence>
<reference evidence="8 9" key="2">
    <citation type="journal article" date="2012" name="Eukaryot. Cell">
        <title>Genome update of Botrytis cinerea strains B05.10 and T4.</title>
        <authorList>
            <person name="Staats M."/>
            <person name="van Kan J.A."/>
        </authorList>
    </citation>
    <scope>NUCLEOTIDE SEQUENCE [LARGE SCALE GENOMIC DNA]</scope>
    <source>
        <strain evidence="8 9">B05.10</strain>
    </source>
</reference>
<feature type="region of interest" description="Disordered" evidence="5">
    <location>
        <begin position="206"/>
        <end position="226"/>
    </location>
</feature>
<keyword evidence="3 6" id="KW-1133">Transmembrane helix</keyword>
<feature type="region of interest" description="Disordered" evidence="5">
    <location>
        <begin position="423"/>
        <end position="454"/>
    </location>
</feature>
<dbReference type="Pfam" id="PF00002">
    <property type="entry name" value="7tm_2"/>
    <property type="match status" value="1"/>
</dbReference>
<dbReference type="GO" id="GO:0004930">
    <property type="term" value="F:G protein-coupled receptor activity"/>
    <property type="evidence" value="ECO:0007669"/>
    <property type="project" value="InterPro"/>
</dbReference>
<dbReference type="CDD" id="cd13952">
    <property type="entry name" value="7tm_classB"/>
    <property type="match status" value="1"/>
</dbReference>
<dbReference type="InterPro" id="IPR017981">
    <property type="entry name" value="GPCR_2-like_7TM"/>
</dbReference>
<comment type="subcellular location">
    <subcellularLocation>
        <location evidence="1">Membrane</location>
        <topology evidence="1">Multi-pass membrane protein</topology>
    </subcellularLocation>
</comment>
<feature type="transmembrane region" description="Helical" evidence="6">
    <location>
        <begin position="362"/>
        <end position="384"/>
    </location>
</feature>